<dbReference type="GO" id="GO:0005737">
    <property type="term" value="C:cytoplasm"/>
    <property type="evidence" value="ECO:0007669"/>
    <property type="project" value="UniProtKB-SubCell"/>
</dbReference>
<organism evidence="10 11">
    <name type="scientific">Thermoflavifilum thermophilum</name>
    <dbReference type="NCBI Taxonomy" id="1393122"/>
    <lineage>
        <taxon>Bacteria</taxon>
        <taxon>Pseudomonadati</taxon>
        <taxon>Bacteroidota</taxon>
        <taxon>Chitinophagia</taxon>
        <taxon>Chitinophagales</taxon>
        <taxon>Chitinophagaceae</taxon>
        <taxon>Thermoflavifilum</taxon>
    </lineage>
</organism>
<dbReference type="FunFam" id="3.40.50.1470:FF:000001">
    <property type="entry name" value="Peptidyl-tRNA hydrolase"/>
    <property type="match status" value="1"/>
</dbReference>
<dbReference type="EC" id="3.1.1.29" evidence="1 7"/>
<comment type="function">
    <text evidence="7">Catalyzes the release of premature peptidyl moieties from peptidyl-tRNA molecules trapped in stalled 50S ribosomal subunits, and thus maintains levels of free tRNAs and 50S ribosomes.</text>
</comment>
<comment type="function">
    <text evidence="7">Hydrolyzes ribosome-free peptidyl-tRNAs (with 1 or more amino acids incorporated), which drop off the ribosome during protein synthesis, or as a result of ribosome stalling.</text>
</comment>
<evidence type="ECO:0000256" key="3">
    <source>
        <dbReference type="ARBA" id="ARBA00022801"/>
    </source>
</evidence>
<keyword evidence="4 7" id="KW-0694">RNA-binding</keyword>
<keyword evidence="3 7" id="KW-0378">Hydrolase</keyword>
<evidence type="ECO:0000256" key="6">
    <source>
        <dbReference type="ARBA" id="ARBA00050038"/>
    </source>
</evidence>
<dbReference type="GO" id="GO:0072344">
    <property type="term" value="P:rescue of stalled ribosome"/>
    <property type="evidence" value="ECO:0007669"/>
    <property type="project" value="UniProtKB-UniRule"/>
</dbReference>
<dbReference type="InterPro" id="IPR018171">
    <property type="entry name" value="Pept_tRNA_hydro_CS"/>
</dbReference>
<dbReference type="STRING" id="1393122.SAMN05660895_0528"/>
<dbReference type="RefSeq" id="WP_092457324.1">
    <property type="nucleotide sequence ID" value="NZ_FPCJ01000001.1"/>
</dbReference>
<dbReference type="EMBL" id="FPCJ01000001">
    <property type="protein sequence ID" value="SFV29316.1"/>
    <property type="molecule type" value="Genomic_DNA"/>
</dbReference>
<evidence type="ECO:0000256" key="8">
    <source>
        <dbReference type="RuleBase" id="RU000673"/>
    </source>
</evidence>
<dbReference type="InterPro" id="IPR001328">
    <property type="entry name" value="Pept_tRNA_hydro"/>
</dbReference>
<dbReference type="HAMAP" id="MF_00083">
    <property type="entry name" value="Pept_tRNA_hydro_bact"/>
    <property type="match status" value="1"/>
</dbReference>
<protein>
    <recommendedName>
        <fullName evidence="6 7">Peptidyl-tRNA hydrolase</fullName>
        <shortName evidence="7">Pth</shortName>
        <ecNumber evidence="1 7">3.1.1.29</ecNumber>
    </recommendedName>
</protein>
<dbReference type="OrthoDB" id="9800507at2"/>
<feature type="site" description="Stabilizes the basic form of H active site to accept a proton" evidence="7">
    <location>
        <position position="91"/>
    </location>
</feature>
<reference evidence="11" key="1">
    <citation type="submission" date="2016-10" db="EMBL/GenBank/DDBJ databases">
        <authorList>
            <person name="Varghese N."/>
            <person name="Submissions S."/>
        </authorList>
    </citation>
    <scope>NUCLEOTIDE SEQUENCE [LARGE SCALE GENOMIC DNA]</scope>
    <source>
        <strain evidence="11">DSM 14807</strain>
    </source>
</reference>
<comment type="similarity">
    <text evidence="5 7 9">Belongs to the PTH family.</text>
</comment>
<dbReference type="PROSITE" id="PS01195">
    <property type="entry name" value="PEPT_TRNA_HYDROL_1"/>
    <property type="match status" value="1"/>
</dbReference>
<feature type="binding site" evidence="7">
    <location>
        <position position="112"/>
    </location>
    <ligand>
        <name>tRNA</name>
        <dbReference type="ChEBI" id="CHEBI:17843"/>
    </ligand>
</feature>
<feature type="active site" description="Proton acceptor" evidence="7">
    <location>
        <position position="20"/>
    </location>
</feature>
<feature type="site" description="Discriminates between blocked and unblocked aminoacyl-tRNA" evidence="7">
    <location>
        <position position="10"/>
    </location>
</feature>
<dbReference type="AlphaFoldDB" id="A0A1I7N3Z2"/>
<comment type="subcellular location">
    <subcellularLocation>
        <location evidence="7">Cytoplasm</location>
    </subcellularLocation>
</comment>
<feature type="binding site" evidence="7">
    <location>
        <position position="64"/>
    </location>
    <ligand>
        <name>tRNA</name>
        <dbReference type="ChEBI" id="CHEBI:17843"/>
    </ligand>
</feature>
<comment type="catalytic activity">
    <reaction evidence="7 8">
        <text>an N-acyl-L-alpha-aminoacyl-tRNA + H2O = an N-acyl-L-amino acid + a tRNA + H(+)</text>
        <dbReference type="Rhea" id="RHEA:54448"/>
        <dbReference type="Rhea" id="RHEA-COMP:10123"/>
        <dbReference type="Rhea" id="RHEA-COMP:13883"/>
        <dbReference type="ChEBI" id="CHEBI:15377"/>
        <dbReference type="ChEBI" id="CHEBI:15378"/>
        <dbReference type="ChEBI" id="CHEBI:59874"/>
        <dbReference type="ChEBI" id="CHEBI:78442"/>
        <dbReference type="ChEBI" id="CHEBI:138191"/>
        <dbReference type="EC" id="3.1.1.29"/>
    </reaction>
</comment>
<dbReference type="GO" id="GO:0000049">
    <property type="term" value="F:tRNA binding"/>
    <property type="evidence" value="ECO:0007669"/>
    <property type="project" value="UniProtKB-UniRule"/>
</dbReference>
<feature type="binding site" evidence="7">
    <location>
        <position position="66"/>
    </location>
    <ligand>
        <name>tRNA</name>
        <dbReference type="ChEBI" id="CHEBI:17843"/>
    </ligand>
</feature>
<dbReference type="PANTHER" id="PTHR17224:SF1">
    <property type="entry name" value="PEPTIDYL-TRNA HYDROLASE"/>
    <property type="match status" value="1"/>
</dbReference>
<gene>
    <name evidence="7" type="primary">pth</name>
    <name evidence="10" type="ORF">SAMN05660895_0528</name>
</gene>
<dbReference type="Pfam" id="PF01195">
    <property type="entry name" value="Pept_tRNA_hydro"/>
    <property type="match status" value="1"/>
</dbReference>
<evidence type="ECO:0000313" key="10">
    <source>
        <dbReference type="EMBL" id="SFV29316.1"/>
    </source>
</evidence>
<comment type="subunit">
    <text evidence="7">Monomer.</text>
</comment>
<evidence type="ECO:0000256" key="1">
    <source>
        <dbReference type="ARBA" id="ARBA00013260"/>
    </source>
</evidence>
<feature type="binding site" evidence="7">
    <location>
        <position position="15"/>
    </location>
    <ligand>
        <name>tRNA</name>
        <dbReference type="ChEBI" id="CHEBI:17843"/>
    </ligand>
</feature>
<evidence type="ECO:0000256" key="9">
    <source>
        <dbReference type="RuleBase" id="RU004320"/>
    </source>
</evidence>
<dbReference type="InterPro" id="IPR036416">
    <property type="entry name" value="Pept_tRNA_hydro_sf"/>
</dbReference>
<dbReference type="GO" id="GO:0004045">
    <property type="term" value="F:peptidyl-tRNA hydrolase activity"/>
    <property type="evidence" value="ECO:0007669"/>
    <property type="project" value="UniProtKB-UniRule"/>
</dbReference>
<evidence type="ECO:0000313" key="11">
    <source>
        <dbReference type="Proteomes" id="UP000199537"/>
    </source>
</evidence>
<dbReference type="Proteomes" id="UP000199537">
    <property type="component" value="Unassembled WGS sequence"/>
</dbReference>
<keyword evidence="11" id="KW-1185">Reference proteome</keyword>
<dbReference type="PANTHER" id="PTHR17224">
    <property type="entry name" value="PEPTIDYL-TRNA HYDROLASE"/>
    <property type="match status" value="1"/>
</dbReference>
<proteinExistence type="inferred from homology"/>
<dbReference type="SUPFAM" id="SSF53178">
    <property type="entry name" value="Peptidyl-tRNA hydrolase-like"/>
    <property type="match status" value="1"/>
</dbReference>
<keyword evidence="7" id="KW-0963">Cytoplasm</keyword>
<dbReference type="CDD" id="cd00462">
    <property type="entry name" value="PTH"/>
    <property type="match status" value="1"/>
</dbReference>
<dbReference type="Gene3D" id="3.40.50.1470">
    <property type="entry name" value="Peptidyl-tRNA hydrolase"/>
    <property type="match status" value="1"/>
</dbReference>
<accession>A0A1I7N3Z2</accession>
<evidence type="ECO:0000256" key="4">
    <source>
        <dbReference type="ARBA" id="ARBA00022884"/>
    </source>
</evidence>
<keyword evidence="2 7" id="KW-0820">tRNA-binding</keyword>
<evidence type="ECO:0000256" key="7">
    <source>
        <dbReference type="HAMAP-Rule" id="MF_00083"/>
    </source>
</evidence>
<sequence length="197" mass="22462">MKYLLVGIGNVGEAYVHTRHNIGFDVLDAFAARHDMVFQPDRYAHRAEGRWKGKQLILIKPTTYVNLSGKAVKYWMDKEKIPLEQLLVVVDDIALPLDTVRLRPGGSDGGHNGLKHIEEMLGTRQFARLRFGIGQHFPKGQQVEYVLGKWKPEEWEMVQKKISLCVEILESFISRGIEATMNEFNARKIKLENGSTS</sequence>
<dbReference type="NCBIfam" id="TIGR00447">
    <property type="entry name" value="pth"/>
    <property type="match status" value="1"/>
</dbReference>
<dbReference type="GO" id="GO:0006515">
    <property type="term" value="P:protein quality control for misfolded or incompletely synthesized proteins"/>
    <property type="evidence" value="ECO:0007669"/>
    <property type="project" value="UniProtKB-UniRule"/>
</dbReference>
<name>A0A1I7N3Z2_9BACT</name>
<evidence type="ECO:0000256" key="2">
    <source>
        <dbReference type="ARBA" id="ARBA00022555"/>
    </source>
</evidence>
<evidence type="ECO:0000256" key="5">
    <source>
        <dbReference type="ARBA" id="ARBA00038063"/>
    </source>
</evidence>